<protein>
    <submittedName>
        <fullName evidence="2">Uncharacterized protein LOC106471630</fullName>
    </submittedName>
</protein>
<organism evidence="1 2">
    <name type="scientific">Limulus polyphemus</name>
    <name type="common">Atlantic horseshoe crab</name>
    <dbReference type="NCBI Taxonomy" id="6850"/>
    <lineage>
        <taxon>Eukaryota</taxon>
        <taxon>Metazoa</taxon>
        <taxon>Ecdysozoa</taxon>
        <taxon>Arthropoda</taxon>
        <taxon>Chelicerata</taxon>
        <taxon>Merostomata</taxon>
        <taxon>Xiphosura</taxon>
        <taxon>Limulidae</taxon>
        <taxon>Limulus</taxon>
    </lineage>
</organism>
<evidence type="ECO:0000313" key="2">
    <source>
        <dbReference type="RefSeq" id="XP_022256911.1"/>
    </source>
</evidence>
<dbReference type="RefSeq" id="XP_022256911.1">
    <property type="nucleotide sequence ID" value="XM_022401203.1"/>
</dbReference>
<reference evidence="2" key="1">
    <citation type="submission" date="2025-08" db="UniProtKB">
        <authorList>
            <consortium name="RefSeq"/>
        </authorList>
    </citation>
    <scope>IDENTIFICATION</scope>
    <source>
        <tissue evidence="2">Muscle</tissue>
    </source>
</reference>
<name>A0ABM1TM05_LIMPO</name>
<dbReference type="Proteomes" id="UP000694941">
    <property type="component" value="Unplaced"/>
</dbReference>
<keyword evidence="1" id="KW-1185">Reference proteome</keyword>
<evidence type="ECO:0000313" key="1">
    <source>
        <dbReference type="Proteomes" id="UP000694941"/>
    </source>
</evidence>
<accession>A0ABM1TM05</accession>
<dbReference type="PANTHER" id="PTHR45845:SF3">
    <property type="entry name" value="PURATROPHIN-1-LIKE, ISOFORM A"/>
    <property type="match status" value="1"/>
</dbReference>
<dbReference type="PANTHER" id="PTHR45845">
    <property type="entry name" value="RHO GUANINE NUCLEOTIDE EXCHANGE FACTOR-RELATED"/>
    <property type="match status" value="1"/>
</dbReference>
<sequence length="806" mass="90904">MPTTGVLKKNKCQSIQKNVSFHQFPSNRDFRKKWIVAVKRDEGPSFKTFAKDGKTDQPESHSTVSYSVAEESVLFPNDGLNKTMLTSSSICEIQKRFSNNPNSPLTCEHIEDILWIDGDDNCSDSDPGENKVNSGQLTETEESAFAVDLSKTSSCFAERKVVFPQESLSQNDFTDVKSCTLHQPENLQALDNIELAKLQLSHCDRGKPPIRDFLEESHESDKLSSEIPDPNPQRETTDIVCLQNSIESSERMCDNGYRNVTDDYMKHVPVDFIRAKPSFPDGQLTLSQNQGQNDVKDDVVKIMPQKPKHDENNYFQNIFCKNNAERVVSVKHCTGTKGKIKRREALRSSVDYSLRPIRIPTPSKVAALTESTLGALYHPFYFVRTQLVRQARDILLCRFFGDFTKFCEEFLLPAGSLLQRIQFKCQETLKLQNLKYPHYGSDTTSVTDSCPFYGEQSWKAWPLCFQQRVVVQLSEIDRAFLRIGDHYFCLRSEKTRELVGDRHCSLLLTCVYRDYDGIKERVINEKCFDKLLTMDWIKDPGTSNPAVGVLSNPESDEYLPTLLQHLLVTVERGIERIGCESLRNPGIYKHVCSDPSTRLNNSGVDTKDISVQTRLLNATVDDTPENFYNIESHPSMSLDVQGNCLINYPTVDCIADLSTHFDSQKSSSEFPQNFQNQECCPLGFSHNVEKEECSQHSPCNTENRGNYVEISEPNDDNCSAHPETALSGETVKESLSMEKLTSASDGLSLITTELSPGGETTEQTQPGVCKETLNNTLSKPRCISQVDPDLLHTEIACVPGEWVNLM</sequence>
<proteinExistence type="predicted"/>
<dbReference type="InterPro" id="IPR052231">
    <property type="entry name" value="Rho_GEF_signaling-related"/>
</dbReference>
<gene>
    <name evidence="2" type="primary">LOC106471630</name>
</gene>
<dbReference type="GeneID" id="106471630"/>